<dbReference type="PhylomeDB" id="S7ZN19"/>
<sequence length="342" mass="37697">MNNQAQSRRNEHLTWVYDQLQGCGEIYLEPAHLRTLQILALPTHVSDDGEVLFHPRFFKAHPARVLGEYPVNQSVMGPANPPRGVPPLCDPPSLEKELWNHVHIADDGDRIQAARDSLADRLSQYWHEWTCVQRVHGHIQSHILAPRFGRPEGSTLCELGALQPSLLQEVASSNDPPTASTCANNMNWQIEDLLEDSSRNTNPHTIMSVLTEVDAGAEPASLTLHEVLAAVTMMRIRTSHGPWTSNAIHPLLMISYTGDGCGRITQVSLHGETLILQYSPLWDFQHSDSAPVELFVRYYLSGLGSVSLMDYANPDADALTGLVSSLTLDTTAGGSSEKMDVS</sequence>
<gene>
    <name evidence="1" type="ORF">PDE_07034</name>
</gene>
<dbReference type="AlphaFoldDB" id="S7ZN19"/>
<organism evidence="1 2">
    <name type="scientific">Penicillium oxalicum (strain 114-2 / CGMCC 5302)</name>
    <name type="common">Penicillium decumbens</name>
    <dbReference type="NCBI Taxonomy" id="933388"/>
    <lineage>
        <taxon>Eukaryota</taxon>
        <taxon>Fungi</taxon>
        <taxon>Dikarya</taxon>
        <taxon>Ascomycota</taxon>
        <taxon>Pezizomycotina</taxon>
        <taxon>Eurotiomycetes</taxon>
        <taxon>Eurotiomycetidae</taxon>
        <taxon>Eurotiales</taxon>
        <taxon>Aspergillaceae</taxon>
        <taxon>Penicillium</taxon>
    </lineage>
</organism>
<proteinExistence type="predicted"/>
<dbReference type="HOGENOM" id="CLU_894602_0_0_1"/>
<protein>
    <submittedName>
        <fullName evidence="1">Uncharacterized protein</fullName>
    </submittedName>
</protein>
<dbReference type="Proteomes" id="UP000019376">
    <property type="component" value="Unassembled WGS sequence"/>
</dbReference>
<evidence type="ECO:0000313" key="1">
    <source>
        <dbReference type="EMBL" id="EPS32075.1"/>
    </source>
</evidence>
<dbReference type="EMBL" id="KB644414">
    <property type="protein sequence ID" value="EPS32075.1"/>
    <property type="molecule type" value="Genomic_DNA"/>
</dbReference>
<name>S7ZN19_PENO1</name>
<keyword evidence="2" id="KW-1185">Reference proteome</keyword>
<dbReference type="STRING" id="933388.S7ZN19"/>
<dbReference type="OrthoDB" id="4453902at2759"/>
<reference evidence="1 2" key="1">
    <citation type="journal article" date="2013" name="PLoS ONE">
        <title>Genomic and secretomic analyses reveal unique features of the lignocellulolytic enzyme system of Penicillium decumbens.</title>
        <authorList>
            <person name="Liu G."/>
            <person name="Zhang L."/>
            <person name="Wei X."/>
            <person name="Zou G."/>
            <person name="Qin Y."/>
            <person name="Ma L."/>
            <person name="Li J."/>
            <person name="Zheng H."/>
            <person name="Wang S."/>
            <person name="Wang C."/>
            <person name="Xun L."/>
            <person name="Zhao G.-P."/>
            <person name="Zhou Z."/>
            <person name="Qu Y."/>
        </authorList>
    </citation>
    <scope>NUCLEOTIDE SEQUENCE [LARGE SCALE GENOMIC DNA]</scope>
    <source>
        <strain evidence="2">114-2 / CGMCC 5302</strain>
    </source>
</reference>
<accession>S7ZN19</accession>
<evidence type="ECO:0000313" key="2">
    <source>
        <dbReference type="Proteomes" id="UP000019376"/>
    </source>
</evidence>